<evidence type="ECO:0000313" key="5">
    <source>
        <dbReference type="EMBL" id="GAE36372.1"/>
    </source>
</evidence>
<dbReference type="GO" id="GO:0003700">
    <property type="term" value="F:DNA-binding transcription factor activity"/>
    <property type="evidence" value="ECO:0007669"/>
    <property type="project" value="TreeGrafter"/>
</dbReference>
<evidence type="ECO:0000256" key="3">
    <source>
        <dbReference type="ARBA" id="ARBA00023163"/>
    </source>
</evidence>
<reference evidence="5 6" key="1">
    <citation type="journal article" date="2014" name="Genome Announc.">
        <title>Draft Genome Sequences of Three Alkaliphilic Bacillus Strains, Bacillus wakoensis JCM 9140T, Bacillus akibai JCM 9157T, and Bacillus hemicellulosilyticus JCM 9152T.</title>
        <authorList>
            <person name="Yuki M."/>
            <person name="Oshima K."/>
            <person name="Suda W."/>
            <person name="Oshida Y."/>
            <person name="Kitamura K."/>
            <person name="Iida T."/>
            <person name="Hattori M."/>
            <person name="Ohkuma M."/>
        </authorList>
    </citation>
    <scope>NUCLEOTIDE SEQUENCE [LARGE SCALE GENOMIC DNA]</scope>
    <source>
        <strain evidence="5 6">JCM 9157</strain>
    </source>
</reference>
<dbReference type="PANTHER" id="PTHR30146">
    <property type="entry name" value="LACI-RELATED TRANSCRIPTIONAL REPRESSOR"/>
    <property type="match status" value="1"/>
</dbReference>
<organism evidence="5 6">
    <name type="scientific">Halalkalibacter akibai (strain ATCC 43226 / DSM 21942 / CIP 109018 / JCM 9157 / 1139)</name>
    <name type="common">Bacillus akibai</name>
    <dbReference type="NCBI Taxonomy" id="1236973"/>
    <lineage>
        <taxon>Bacteria</taxon>
        <taxon>Bacillati</taxon>
        <taxon>Bacillota</taxon>
        <taxon>Bacilli</taxon>
        <taxon>Bacillales</taxon>
        <taxon>Bacillaceae</taxon>
        <taxon>Halalkalibacter</taxon>
    </lineage>
</organism>
<dbReference type="SUPFAM" id="SSF53822">
    <property type="entry name" value="Periplasmic binding protein-like I"/>
    <property type="match status" value="1"/>
</dbReference>
<dbReference type="RefSeq" id="WP_235715037.1">
    <property type="nucleotide sequence ID" value="NZ_BAUV01000033.1"/>
</dbReference>
<proteinExistence type="predicted"/>
<evidence type="ECO:0000256" key="1">
    <source>
        <dbReference type="ARBA" id="ARBA00023015"/>
    </source>
</evidence>
<feature type="domain" description="Transcriptional regulator LacI/GalR-like sensor" evidence="4">
    <location>
        <begin position="5"/>
        <end position="95"/>
    </location>
</feature>
<evidence type="ECO:0000256" key="2">
    <source>
        <dbReference type="ARBA" id="ARBA00023125"/>
    </source>
</evidence>
<dbReference type="Proteomes" id="UP000018896">
    <property type="component" value="Unassembled WGS sequence"/>
</dbReference>
<sequence length="100" mass="11169">MDQIDAIFTANDRMAIGLMQGLVEYGFHAGKDYGIIGYDDSDIATMTIPKLSSVKVPLFDLGQIAAEKVLEMLEKPPTEQLRVRLPVTIMERESVRTILK</sequence>
<dbReference type="Pfam" id="PF13377">
    <property type="entry name" value="Peripla_BP_3"/>
    <property type="match status" value="1"/>
</dbReference>
<dbReference type="InterPro" id="IPR028082">
    <property type="entry name" value="Peripla_BP_I"/>
</dbReference>
<comment type="caution">
    <text evidence="5">The sequence shown here is derived from an EMBL/GenBank/DDBJ whole genome shotgun (WGS) entry which is preliminary data.</text>
</comment>
<dbReference type="CDD" id="cd06267">
    <property type="entry name" value="PBP1_LacI_sugar_binding-like"/>
    <property type="match status" value="1"/>
</dbReference>
<gene>
    <name evidence="5" type="ORF">JCM9157_3549</name>
</gene>
<keyword evidence="1" id="KW-0805">Transcription regulation</keyword>
<name>W4QWU0_HALA3</name>
<accession>W4QWU0</accession>
<evidence type="ECO:0000313" key="6">
    <source>
        <dbReference type="Proteomes" id="UP000018896"/>
    </source>
</evidence>
<keyword evidence="2" id="KW-0238">DNA-binding</keyword>
<dbReference type="Gene3D" id="3.40.50.2300">
    <property type="match status" value="1"/>
</dbReference>
<dbReference type="STRING" id="1236973.JCM9157_3549"/>
<keyword evidence="3" id="KW-0804">Transcription</keyword>
<dbReference type="InterPro" id="IPR046335">
    <property type="entry name" value="LacI/GalR-like_sensor"/>
</dbReference>
<keyword evidence="6" id="KW-1185">Reference proteome</keyword>
<dbReference type="GO" id="GO:0000976">
    <property type="term" value="F:transcription cis-regulatory region binding"/>
    <property type="evidence" value="ECO:0007669"/>
    <property type="project" value="TreeGrafter"/>
</dbReference>
<dbReference type="PANTHER" id="PTHR30146:SF109">
    <property type="entry name" value="HTH-TYPE TRANSCRIPTIONAL REGULATOR GALS"/>
    <property type="match status" value="1"/>
</dbReference>
<protein>
    <submittedName>
        <fullName evidence="5">Ribose operon repressor</fullName>
    </submittedName>
</protein>
<evidence type="ECO:0000259" key="4">
    <source>
        <dbReference type="Pfam" id="PF13377"/>
    </source>
</evidence>
<dbReference type="AlphaFoldDB" id="W4QWU0"/>
<dbReference type="EMBL" id="BAUV01000033">
    <property type="protein sequence ID" value="GAE36372.1"/>
    <property type="molecule type" value="Genomic_DNA"/>
</dbReference>
<dbReference type="eggNOG" id="COG1609">
    <property type="taxonomic scope" value="Bacteria"/>
</dbReference>